<name>A0ACC2B5K5_DIPCM</name>
<dbReference type="Proteomes" id="UP001162992">
    <property type="component" value="Chromosome 17"/>
</dbReference>
<reference evidence="2" key="1">
    <citation type="journal article" date="2024" name="Proc. Natl. Acad. Sci. U.S.A.">
        <title>Extraordinary preservation of gene collinearity over three hundred million years revealed in homosporous lycophytes.</title>
        <authorList>
            <person name="Li C."/>
            <person name="Wickell D."/>
            <person name="Kuo L.Y."/>
            <person name="Chen X."/>
            <person name="Nie B."/>
            <person name="Liao X."/>
            <person name="Peng D."/>
            <person name="Ji J."/>
            <person name="Jenkins J."/>
            <person name="Williams M."/>
            <person name="Shu S."/>
            <person name="Plott C."/>
            <person name="Barry K."/>
            <person name="Rajasekar S."/>
            <person name="Grimwood J."/>
            <person name="Han X."/>
            <person name="Sun S."/>
            <person name="Hou Z."/>
            <person name="He W."/>
            <person name="Dai G."/>
            <person name="Sun C."/>
            <person name="Schmutz J."/>
            <person name="Leebens-Mack J.H."/>
            <person name="Li F.W."/>
            <person name="Wang L."/>
        </authorList>
    </citation>
    <scope>NUCLEOTIDE SEQUENCE [LARGE SCALE GENOMIC DNA]</scope>
    <source>
        <strain evidence="2">cv. PW_Plant_1</strain>
    </source>
</reference>
<dbReference type="EMBL" id="CM055108">
    <property type="protein sequence ID" value="KAJ7525041.1"/>
    <property type="molecule type" value="Genomic_DNA"/>
</dbReference>
<gene>
    <name evidence="1" type="ORF">O6H91_17G033500</name>
</gene>
<proteinExistence type="predicted"/>
<sequence>MATMTTEMMPSASLHSYSELLADISKFANLSGFENQELLGALDKGSFNGRDILHSLTRKQLKNYLNFRTGVEKTFTSYSKCKLIDRLVKTLMVNNAISINNVAVSSKSSIGQCFLNVTRRLRKGKHPTRLPTFSTISTSSQDTVVTCKNVACRAKISTKDAFCKRCSCCLCHKFDDNKDPSLWIVCEQDSASNRRGCGQSCHLECALKRRVAGVLRIGQSAEVDGGYCCQSCGNISELLGCWKKQLVIAKEARRIDVLCHRLSLAHRLLQGTLKYNDMHVNVHIAALNLEDEIGPFSEASSKLVRGIVSRLSVASVVQKNIEKALTNLELFHLKPKDKRDSKNSELPPRVRIQFQQVSSTSFTITLEVSNKTAAEEIVEHEVWHCKVNQDFGNSPTFSVRHKDWKEVLVSDLEADTEYLVRVVSKLKNGIAVENVASCLTKGIEQRNGDSGATASFKASIAPSNMVGRTFYELDGMDTTFKVRDIGRILKNSASAAERSAKSKFRGRDNKDPDHLNLFKSSNPADSTPADSNNNELENSVDLSAETLNFKERGMKQKLSQDLSDLPFRPCSNIKSCKFSLLLEDFPVHTSAELDPANKPQNRPFLQMPQDHLMVDKFPVATDICSFVYVQEPKQTEADIFQLKCSLPDMVANASQCLSIDQFGTEYLNHTRQNGHSVRLIIHPDVDSNDVKLESVKKTRKRLAPDHQRLSNKLDYTSQQGFSSQQRFHEVDFEYCVTVIRWLERQGQVGAHFRKRFLSWLGVRATDQQKGVIDAYIKVMISDPESLAEQLIDTYEEIISMTRQKVVLYGQ</sequence>
<evidence type="ECO:0000313" key="1">
    <source>
        <dbReference type="EMBL" id="KAJ7525041.1"/>
    </source>
</evidence>
<comment type="caution">
    <text evidence="1">The sequence shown here is derived from an EMBL/GenBank/DDBJ whole genome shotgun (WGS) entry which is preliminary data.</text>
</comment>
<protein>
    <submittedName>
        <fullName evidence="1">Uncharacterized protein</fullName>
    </submittedName>
</protein>
<accession>A0ACC2B5K5</accession>
<evidence type="ECO:0000313" key="2">
    <source>
        <dbReference type="Proteomes" id="UP001162992"/>
    </source>
</evidence>
<keyword evidence="2" id="KW-1185">Reference proteome</keyword>
<organism evidence="1 2">
    <name type="scientific">Diphasiastrum complanatum</name>
    <name type="common">Issler's clubmoss</name>
    <name type="synonym">Lycopodium complanatum</name>
    <dbReference type="NCBI Taxonomy" id="34168"/>
    <lineage>
        <taxon>Eukaryota</taxon>
        <taxon>Viridiplantae</taxon>
        <taxon>Streptophyta</taxon>
        <taxon>Embryophyta</taxon>
        <taxon>Tracheophyta</taxon>
        <taxon>Lycopodiopsida</taxon>
        <taxon>Lycopodiales</taxon>
        <taxon>Lycopodiaceae</taxon>
        <taxon>Lycopodioideae</taxon>
        <taxon>Diphasiastrum</taxon>
    </lineage>
</organism>